<proteinExistence type="predicted"/>
<dbReference type="OrthoDB" id="9802763at2"/>
<dbReference type="RefSeq" id="WP_055084126.1">
    <property type="nucleotide sequence ID" value="NZ_CXSU01000011.1"/>
</dbReference>
<evidence type="ECO:0000313" key="3">
    <source>
        <dbReference type="EMBL" id="CTQ49496.1"/>
    </source>
</evidence>
<feature type="region of interest" description="Disordered" evidence="1">
    <location>
        <begin position="45"/>
        <end position="69"/>
    </location>
</feature>
<sequence>MNVLILLIPVSLILGFFGLLAFLWTLRHRQYEDLEGDAARILLEDRDPEDDGTGRLATPHADTHIGPGH</sequence>
<evidence type="ECO:0000313" key="4">
    <source>
        <dbReference type="Proteomes" id="UP000049222"/>
    </source>
</evidence>
<dbReference type="PANTHER" id="PTHR41532">
    <property type="entry name" value="FIXS PROTEIN"/>
    <property type="match status" value="1"/>
</dbReference>
<dbReference type="AlphaFoldDB" id="A0A0M6YKC2"/>
<protein>
    <submittedName>
        <fullName evidence="3">Cytochrome oxidase maturation protein, cbb3-type</fullName>
    </submittedName>
</protein>
<dbReference type="NCBIfam" id="TIGR00847">
    <property type="entry name" value="ccoS"/>
    <property type="match status" value="1"/>
</dbReference>
<dbReference type="EMBL" id="CXSU01000011">
    <property type="protein sequence ID" value="CTQ49496.1"/>
    <property type="molecule type" value="Genomic_DNA"/>
</dbReference>
<reference evidence="3 4" key="1">
    <citation type="submission" date="2015-07" db="EMBL/GenBank/DDBJ databases">
        <authorList>
            <person name="Noorani M."/>
        </authorList>
    </citation>
    <scope>NUCLEOTIDE SEQUENCE [LARGE SCALE GENOMIC DNA]</scope>
    <source>
        <strain evidence="3 4">CECT 7802</strain>
    </source>
</reference>
<dbReference type="STRING" id="420998.JDO7802_01510"/>
<evidence type="ECO:0000256" key="2">
    <source>
        <dbReference type="SAM" id="Phobius"/>
    </source>
</evidence>
<keyword evidence="2" id="KW-1133">Transmembrane helix</keyword>
<keyword evidence="4" id="KW-1185">Reference proteome</keyword>
<keyword evidence="2" id="KW-0472">Membrane</keyword>
<keyword evidence="2" id="KW-0812">Transmembrane</keyword>
<dbReference type="Pfam" id="PF03597">
    <property type="entry name" value="FixS"/>
    <property type="match status" value="1"/>
</dbReference>
<feature type="transmembrane region" description="Helical" evidence="2">
    <location>
        <begin position="6"/>
        <end position="26"/>
    </location>
</feature>
<dbReference type="Proteomes" id="UP000049222">
    <property type="component" value="Unassembled WGS sequence"/>
</dbReference>
<dbReference type="InterPro" id="IPR004714">
    <property type="entry name" value="Cyt_oxidase_maturation_cbb3"/>
</dbReference>
<gene>
    <name evidence="3" type="ORF">JDO7802_01510</name>
</gene>
<dbReference type="PANTHER" id="PTHR41532:SF1">
    <property type="entry name" value="FIXS PROTEIN"/>
    <property type="match status" value="1"/>
</dbReference>
<evidence type="ECO:0000256" key="1">
    <source>
        <dbReference type="SAM" id="MobiDB-lite"/>
    </source>
</evidence>
<accession>A0A0M6YKC2</accession>
<organism evidence="3 4">
    <name type="scientific">Jannaschia donghaensis</name>
    <dbReference type="NCBI Taxonomy" id="420998"/>
    <lineage>
        <taxon>Bacteria</taxon>
        <taxon>Pseudomonadati</taxon>
        <taxon>Pseudomonadota</taxon>
        <taxon>Alphaproteobacteria</taxon>
        <taxon>Rhodobacterales</taxon>
        <taxon>Roseobacteraceae</taxon>
        <taxon>Jannaschia</taxon>
    </lineage>
</organism>
<name>A0A0M6YKC2_9RHOB</name>